<protein>
    <submittedName>
        <fullName evidence="2">Glycine cleavage system transcriptional antiactivator GcvR</fullName>
    </submittedName>
</protein>
<organism evidence="2">
    <name type="scientific">hydrothermal vent metagenome</name>
    <dbReference type="NCBI Taxonomy" id="652676"/>
    <lineage>
        <taxon>unclassified sequences</taxon>
        <taxon>metagenomes</taxon>
        <taxon>ecological metagenomes</taxon>
    </lineage>
</organism>
<dbReference type="PANTHER" id="PTHR34875:SF6">
    <property type="entry name" value="UPF0237 PROTEIN MJ1558"/>
    <property type="match status" value="1"/>
</dbReference>
<feature type="domain" description="ACT" evidence="1">
    <location>
        <begin position="89"/>
        <end position="165"/>
    </location>
</feature>
<feature type="domain" description="ACT" evidence="1">
    <location>
        <begin position="6"/>
        <end position="81"/>
    </location>
</feature>
<dbReference type="InterPro" id="IPR045865">
    <property type="entry name" value="ACT-like_dom_sf"/>
</dbReference>
<dbReference type="InterPro" id="IPR002912">
    <property type="entry name" value="ACT_dom"/>
</dbReference>
<proteinExistence type="predicted"/>
<dbReference type="CDD" id="cd02116">
    <property type="entry name" value="ACT"/>
    <property type="match status" value="1"/>
</dbReference>
<dbReference type="Pfam" id="PF01842">
    <property type="entry name" value="ACT"/>
    <property type="match status" value="1"/>
</dbReference>
<dbReference type="Pfam" id="PF13740">
    <property type="entry name" value="ACT_6"/>
    <property type="match status" value="1"/>
</dbReference>
<dbReference type="AlphaFoldDB" id="A0A3B1B0C3"/>
<dbReference type="Gene3D" id="3.30.70.260">
    <property type="match status" value="2"/>
</dbReference>
<sequence>MVNWKMVTLVGADQPGIVAQTTNALYQNGLTLGETSMMRLGGNFSMMMMVSGEGDLKAALAPVAEALNLRLHVDDIAGRLHQHLIPNIQIRVMGADQPGIVAKVTGALAASGFNILELESDVAGTAQDPVYIMTIQGVSERAVEELQQAVDGLGEDGVDVTVAAIETIFA</sequence>
<dbReference type="SUPFAM" id="SSF55021">
    <property type="entry name" value="ACT-like"/>
    <property type="match status" value="2"/>
</dbReference>
<reference evidence="2" key="1">
    <citation type="submission" date="2018-06" db="EMBL/GenBank/DDBJ databases">
        <authorList>
            <person name="Zhirakovskaya E."/>
        </authorList>
    </citation>
    <scope>NUCLEOTIDE SEQUENCE</scope>
</reference>
<accession>A0A3B1B0C3</accession>
<gene>
    <name evidence="2" type="ORF">MNBD_GAMMA26-1533</name>
</gene>
<dbReference type="InterPro" id="IPR050990">
    <property type="entry name" value="UPF0237/GcvR_regulator"/>
</dbReference>
<dbReference type="PANTHER" id="PTHR34875">
    <property type="entry name" value="UPF0237 PROTEIN MJ1558"/>
    <property type="match status" value="1"/>
</dbReference>
<evidence type="ECO:0000259" key="1">
    <source>
        <dbReference type="PROSITE" id="PS51671"/>
    </source>
</evidence>
<dbReference type="EMBL" id="UOFX01000006">
    <property type="protein sequence ID" value="VAX05383.1"/>
    <property type="molecule type" value="Genomic_DNA"/>
</dbReference>
<name>A0A3B1B0C3_9ZZZZ</name>
<evidence type="ECO:0000313" key="2">
    <source>
        <dbReference type="EMBL" id="VAX05383.1"/>
    </source>
</evidence>
<dbReference type="PROSITE" id="PS51671">
    <property type="entry name" value="ACT"/>
    <property type="match status" value="2"/>
</dbReference>